<sequence>DIDSKEQRGLCLTLDRVAHALLELRNRIGHGLKESTSPLVIIRVGGSTPRTVVIDIGYSLTPPQDKGKENILDKEFKASKWDEEQEALDRVQEFVANEEV</sequence>
<dbReference type="AlphaFoldDB" id="A0ABC8RGV7"/>
<evidence type="ECO:0000313" key="1">
    <source>
        <dbReference type="EMBL" id="CAK9143963.1"/>
    </source>
</evidence>
<evidence type="ECO:0000313" key="2">
    <source>
        <dbReference type="Proteomes" id="UP001642360"/>
    </source>
</evidence>
<dbReference type="EMBL" id="CAUOFW020001352">
    <property type="protein sequence ID" value="CAK9143963.1"/>
    <property type="molecule type" value="Genomic_DNA"/>
</dbReference>
<name>A0ABC8RGV7_9AQUA</name>
<reference evidence="1 2" key="1">
    <citation type="submission" date="2024-02" db="EMBL/GenBank/DDBJ databases">
        <authorList>
            <person name="Vignale AGUSTIN F."/>
            <person name="Sosa J E."/>
            <person name="Modenutti C."/>
        </authorList>
    </citation>
    <scope>NUCLEOTIDE SEQUENCE [LARGE SCALE GENOMIC DNA]</scope>
</reference>
<comment type="caution">
    <text evidence="1">The sequence shown here is derived from an EMBL/GenBank/DDBJ whole genome shotgun (WGS) entry which is preliminary data.</text>
</comment>
<accession>A0ABC8RGV7</accession>
<protein>
    <submittedName>
        <fullName evidence="1">Uncharacterized protein</fullName>
    </submittedName>
</protein>
<gene>
    <name evidence="1" type="ORF">ILEXP_LOCUS11702</name>
</gene>
<proteinExistence type="predicted"/>
<dbReference type="Proteomes" id="UP001642360">
    <property type="component" value="Unassembled WGS sequence"/>
</dbReference>
<organism evidence="1 2">
    <name type="scientific">Ilex paraguariensis</name>
    <name type="common">yerba mate</name>
    <dbReference type="NCBI Taxonomy" id="185542"/>
    <lineage>
        <taxon>Eukaryota</taxon>
        <taxon>Viridiplantae</taxon>
        <taxon>Streptophyta</taxon>
        <taxon>Embryophyta</taxon>
        <taxon>Tracheophyta</taxon>
        <taxon>Spermatophyta</taxon>
        <taxon>Magnoliopsida</taxon>
        <taxon>eudicotyledons</taxon>
        <taxon>Gunneridae</taxon>
        <taxon>Pentapetalae</taxon>
        <taxon>asterids</taxon>
        <taxon>campanulids</taxon>
        <taxon>Aquifoliales</taxon>
        <taxon>Aquifoliaceae</taxon>
        <taxon>Ilex</taxon>
    </lineage>
</organism>
<keyword evidence="2" id="KW-1185">Reference proteome</keyword>
<feature type="non-terminal residue" evidence="1">
    <location>
        <position position="1"/>
    </location>
</feature>